<gene>
    <name evidence="3" type="ORF">GWC95_18865</name>
</gene>
<feature type="compositionally biased region" description="Low complexity" evidence="1">
    <location>
        <begin position="40"/>
        <end position="66"/>
    </location>
</feature>
<protein>
    <recommendedName>
        <fullName evidence="5">DUF4834 family protein</fullName>
    </recommendedName>
</protein>
<evidence type="ECO:0008006" key="5">
    <source>
        <dbReference type="Google" id="ProtNLM"/>
    </source>
</evidence>
<dbReference type="Proteomes" id="UP000753802">
    <property type="component" value="Unassembled WGS sequence"/>
</dbReference>
<keyword evidence="4" id="KW-1185">Reference proteome</keyword>
<evidence type="ECO:0000313" key="3">
    <source>
        <dbReference type="EMBL" id="NCI51994.1"/>
    </source>
</evidence>
<keyword evidence="2" id="KW-0472">Membrane</keyword>
<reference evidence="3 4" key="1">
    <citation type="submission" date="2020-01" db="EMBL/GenBank/DDBJ databases">
        <title>Genome analysis.</title>
        <authorList>
            <person name="Wu S."/>
            <person name="Wang G."/>
        </authorList>
    </citation>
    <scope>NUCLEOTIDE SEQUENCE [LARGE SCALE GENOMIC DNA]</scope>
    <source>
        <strain evidence="3 4">SYL130</strain>
    </source>
</reference>
<keyword evidence="2" id="KW-0812">Transmembrane</keyword>
<organism evidence="3 4">
    <name type="scientific">Sediminibacterium roseum</name>
    <dbReference type="NCBI Taxonomy" id="1978412"/>
    <lineage>
        <taxon>Bacteria</taxon>
        <taxon>Pseudomonadati</taxon>
        <taxon>Bacteroidota</taxon>
        <taxon>Chitinophagia</taxon>
        <taxon>Chitinophagales</taxon>
        <taxon>Chitinophagaceae</taxon>
        <taxon>Sediminibacterium</taxon>
    </lineage>
</organism>
<name>A0ABX0A0D2_9BACT</name>
<proteinExistence type="predicted"/>
<evidence type="ECO:0000256" key="2">
    <source>
        <dbReference type="SAM" id="Phobius"/>
    </source>
</evidence>
<sequence>MLLKYIFYGLLIYFLYKFIFELVIPVGKATSQVKDKMREMQQMQQRQQEQFQQQQQQQARAQQQQASTAPSKGDYIEFEEVK</sequence>
<dbReference type="RefSeq" id="WP_161820254.1">
    <property type="nucleotide sequence ID" value="NZ_JAACJS010000015.1"/>
</dbReference>
<comment type="caution">
    <text evidence="3">The sequence shown here is derived from an EMBL/GenBank/DDBJ whole genome shotgun (WGS) entry which is preliminary data.</text>
</comment>
<accession>A0ABX0A0D2</accession>
<feature type="region of interest" description="Disordered" evidence="1">
    <location>
        <begin position="37"/>
        <end position="82"/>
    </location>
</feature>
<evidence type="ECO:0000313" key="4">
    <source>
        <dbReference type="Proteomes" id="UP000753802"/>
    </source>
</evidence>
<evidence type="ECO:0000256" key="1">
    <source>
        <dbReference type="SAM" id="MobiDB-lite"/>
    </source>
</evidence>
<keyword evidence="2" id="KW-1133">Transmembrane helix</keyword>
<dbReference type="EMBL" id="JAACJS010000015">
    <property type="protein sequence ID" value="NCI51994.1"/>
    <property type="molecule type" value="Genomic_DNA"/>
</dbReference>
<feature type="transmembrane region" description="Helical" evidence="2">
    <location>
        <begin position="6"/>
        <end position="27"/>
    </location>
</feature>